<dbReference type="InterPro" id="IPR039979">
    <property type="entry name" value="PRPF18"/>
</dbReference>
<feature type="region of interest" description="Disordered" evidence="1">
    <location>
        <begin position="46"/>
        <end position="70"/>
    </location>
</feature>
<evidence type="ECO:0000256" key="1">
    <source>
        <dbReference type="SAM" id="MobiDB-lite"/>
    </source>
</evidence>
<dbReference type="Pfam" id="PF08799">
    <property type="entry name" value="PRP4"/>
    <property type="match status" value="1"/>
</dbReference>
<gene>
    <name evidence="3" type="ORF">ANE_LOCUS245</name>
</gene>
<evidence type="ECO:0000313" key="3">
    <source>
        <dbReference type="EMBL" id="VVA89800.1"/>
    </source>
</evidence>
<dbReference type="Proteomes" id="UP000489600">
    <property type="component" value="Unassembled WGS sequence"/>
</dbReference>
<dbReference type="GO" id="GO:0005682">
    <property type="term" value="C:U5 snRNP"/>
    <property type="evidence" value="ECO:0007669"/>
    <property type="project" value="TreeGrafter"/>
</dbReference>
<name>A0A565AK88_9BRAS</name>
<evidence type="ECO:0000313" key="4">
    <source>
        <dbReference type="Proteomes" id="UP000489600"/>
    </source>
</evidence>
<dbReference type="GO" id="GO:0071021">
    <property type="term" value="C:U2-type post-spliceosomal complex"/>
    <property type="evidence" value="ECO:0007669"/>
    <property type="project" value="TreeGrafter"/>
</dbReference>
<dbReference type="InterPro" id="IPR014906">
    <property type="entry name" value="PRP4-like"/>
</dbReference>
<dbReference type="OrthoDB" id="1739112at2759"/>
<protein>
    <recommendedName>
        <fullName evidence="2">Pre-mRNA processing factor 4 (PRP4)-like domain-containing protein</fullName>
    </recommendedName>
</protein>
<dbReference type="GO" id="GO:0000350">
    <property type="term" value="P:generation of catalytic spliceosome for second transesterification step"/>
    <property type="evidence" value="ECO:0007669"/>
    <property type="project" value="TreeGrafter"/>
</dbReference>
<organism evidence="3 4">
    <name type="scientific">Arabis nemorensis</name>
    <dbReference type="NCBI Taxonomy" id="586526"/>
    <lineage>
        <taxon>Eukaryota</taxon>
        <taxon>Viridiplantae</taxon>
        <taxon>Streptophyta</taxon>
        <taxon>Embryophyta</taxon>
        <taxon>Tracheophyta</taxon>
        <taxon>Spermatophyta</taxon>
        <taxon>Magnoliopsida</taxon>
        <taxon>eudicotyledons</taxon>
        <taxon>Gunneridae</taxon>
        <taxon>Pentapetalae</taxon>
        <taxon>rosids</taxon>
        <taxon>malvids</taxon>
        <taxon>Brassicales</taxon>
        <taxon>Brassicaceae</taxon>
        <taxon>Arabideae</taxon>
        <taxon>Arabis</taxon>
    </lineage>
</organism>
<dbReference type="AlphaFoldDB" id="A0A565AK88"/>
<feature type="domain" description="Pre-mRNA processing factor 4 (PRP4)-like" evidence="2">
    <location>
        <begin position="87"/>
        <end position="132"/>
    </location>
</feature>
<dbReference type="PANTHER" id="PTHR13007">
    <property type="entry name" value="PRE-MRNA SPLICING FACTOR-RELATED"/>
    <property type="match status" value="1"/>
</dbReference>
<dbReference type="InterPro" id="IPR036285">
    <property type="entry name" value="PRP4-like_sf"/>
</dbReference>
<sequence>MDLLRQEILKKRQSLAEDAGGKKFFKRSDIEQKKIQKLREEERRELELKAQRRAGGGEKSSGNSSDAAAIADSKSLTYEKNIETLILPRQEVIRRLRFLKQPMTLFGEDDQSRHDRLKYVLNEGFFSRSIAT</sequence>
<dbReference type="SUPFAM" id="SSF158230">
    <property type="entry name" value="PRP4-like"/>
    <property type="match status" value="1"/>
</dbReference>
<accession>A0A565AK88</accession>
<dbReference type="SMART" id="SM00500">
    <property type="entry name" value="SFM"/>
    <property type="match status" value="1"/>
</dbReference>
<reference evidence="3" key="1">
    <citation type="submission" date="2019-07" db="EMBL/GenBank/DDBJ databases">
        <authorList>
            <person name="Dittberner H."/>
        </authorList>
    </citation>
    <scope>NUCLEOTIDE SEQUENCE [LARGE SCALE GENOMIC DNA]</scope>
</reference>
<dbReference type="Gene3D" id="4.10.280.110">
    <property type="entry name" value="Pre-mRNA processing factor 4 domain"/>
    <property type="match status" value="1"/>
</dbReference>
<dbReference type="GO" id="GO:0046540">
    <property type="term" value="C:U4/U6 x U5 tri-snRNP complex"/>
    <property type="evidence" value="ECO:0007669"/>
    <property type="project" value="TreeGrafter"/>
</dbReference>
<feature type="compositionally biased region" description="Low complexity" evidence="1">
    <location>
        <begin position="60"/>
        <end position="70"/>
    </location>
</feature>
<keyword evidence="4" id="KW-1185">Reference proteome</keyword>
<dbReference type="PANTHER" id="PTHR13007:SF19">
    <property type="entry name" value="PRE-MRNA-SPLICING FACTOR 18"/>
    <property type="match status" value="1"/>
</dbReference>
<evidence type="ECO:0000259" key="2">
    <source>
        <dbReference type="SMART" id="SM00500"/>
    </source>
</evidence>
<proteinExistence type="predicted"/>
<dbReference type="EMBL" id="CABITT030000001">
    <property type="protein sequence ID" value="VVA89800.1"/>
    <property type="molecule type" value="Genomic_DNA"/>
</dbReference>
<comment type="caution">
    <text evidence="3">The sequence shown here is derived from an EMBL/GenBank/DDBJ whole genome shotgun (WGS) entry which is preliminary data.</text>
</comment>